<accession>A0A2G9TC87</accession>
<protein>
    <recommendedName>
        <fullName evidence="4">Secreted protein</fullName>
    </recommendedName>
</protein>
<evidence type="ECO:0000256" key="1">
    <source>
        <dbReference type="SAM" id="SignalP"/>
    </source>
</evidence>
<feature type="signal peptide" evidence="1">
    <location>
        <begin position="1"/>
        <end position="29"/>
    </location>
</feature>
<sequence length="70" mass="8070">MCATSRRKRSHVRARNSLVMLLQLRPAHASVSNTNINRRFFSQLSDYHLSCKYFNGYSHTLSLISLITLS</sequence>
<proteinExistence type="predicted"/>
<dbReference type="EMBL" id="KZ388463">
    <property type="protein sequence ID" value="PIO55152.1"/>
    <property type="molecule type" value="Genomic_DNA"/>
</dbReference>
<gene>
    <name evidence="2" type="ORF">TELCIR_23464</name>
</gene>
<keyword evidence="3" id="KW-1185">Reference proteome</keyword>
<dbReference type="Proteomes" id="UP000230423">
    <property type="component" value="Unassembled WGS sequence"/>
</dbReference>
<evidence type="ECO:0000313" key="2">
    <source>
        <dbReference type="EMBL" id="PIO55152.1"/>
    </source>
</evidence>
<dbReference type="AlphaFoldDB" id="A0A2G9TC87"/>
<keyword evidence="1" id="KW-0732">Signal</keyword>
<organism evidence="2 3">
    <name type="scientific">Teladorsagia circumcincta</name>
    <name type="common">Brown stomach worm</name>
    <name type="synonym">Ostertagia circumcincta</name>
    <dbReference type="NCBI Taxonomy" id="45464"/>
    <lineage>
        <taxon>Eukaryota</taxon>
        <taxon>Metazoa</taxon>
        <taxon>Ecdysozoa</taxon>
        <taxon>Nematoda</taxon>
        <taxon>Chromadorea</taxon>
        <taxon>Rhabditida</taxon>
        <taxon>Rhabditina</taxon>
        <taxon>Rhabditomorpha</taxon>
        <taxon>Strongyloidea</taxon>
        <taxon>Trichostrongylidae</taxon>
        <taxon>Teladorsagia</taxon>
    </lineage>
</organism>
<evidence type="ECO:0008006" key="4">
    <source>
        <dbReference type="Google" id="ProtNLM"/>
    </source>
</evidence>
<reference evidence="2 3" key="1">
    <citation type="submission" date="2015-09" db="EMBL/GenBank/DDBJ databases">
        <title>Draft genome of the parasitic nematode Teladorsagia circumcincta isolate WARC Sus (inbred).</title>
        <authorList>
            <person name="Mitreva M."/>
        </authorList>
    </citation>
    <scope>NUCLEOTIDE SEQUENCE [LARGE SCALE GENOMIC DNA]</scope>
    <source>
        <strain evidence="2 3">S</strain>
    </source>
</reference>
<feature type="chain" id="PRO_5013937012" description="Secreted protein" evidence="1">
    <location>
        <begin position="30"/>
        <end position="70"/>
    </location>
</feature>
<evidence type="ECO:0000313" key="3">
    <source>
        <dbReference type="Proteomes" id="UP000230423"/>
    </source>
</evidence>
<name>A0A2G9TC87_TELCI</name>